<dbReference type="PANTHER" id="PTHR33449:SF1">
    <property type="entry name" value="NUCLEOID-ASSOCIATED PROTEIN YBAB"/>
    <property type="match status" value="1"/>
</dbReference>
<evidence type="ECO:0000313" key="4">
    <source>
        <dbReference type="EMBL" id="KAJ6645008.1"/>
    </source>
</evidence>
<dbReference type="InterPro" id="IPR004401">
    <property type="entry name" value="YbaB/EbfC"/>
</dbReference>
<dbReference type="AlphaFoldDB" id="A0A9Q0S5P4"/>
<sequence>MANFNQFLKQAQSMQKKMQEMQDQMANTEYTGTAGGGLVYIKITGRGVMQEVHIDPSLLKESEKEIVEDLIVAAFNDARRKADEDSQDSMSNAFGSIDLPPGLKLPF</sequence>
<dbReference type="PANTHER" id="PTHR33449">
    <property type="entry name" value="NUCLEOID-ASSOCIATED PROTEIN YBAB"/>
    <property type="match status" value="1"/>
</dbReference>
<evidence type="ECO:0000313" key="5">
    <source>
        <dbReference type="Proteomes" id="UP001151699"/>
    </source>
</evidence>
<dbReference type="Gene3D" id="3.30.1310.10">
    <property type="entry name" value="Nucleoid-associated protein YbaB-like domain"/>
    <property type="match status" value="1"/>
</dbReference>
<keyword evidence="1" id="KW-0238">DNA-binding</keyword>
<feature type="coiled-coil region" evidence="2">
    <location>
        <begin position="4"/>
        <end position="31"/>
    </location>
</feature>
<protein>
    <submittedName>
        <fullName evidence="4">Nucleoid-associated protein</fullName>
    </submittedName>
</protein>
<evidence type="ECO:0000256" key="1">
    <source>
        <dbReference type="ARBA" id="ARBA00023125"/>
    </source>
</evidence>
<feature type="region of interest" description="Disordered" evidence="3">
    <location>
        <begin position="81"/>
        <end position="107"/>
    </location>
</feature>
<keyword evidence="5" id="KW-1185">Reference proteome</keyword>
<accession>A0A9Q0S5P4</accession>
<dbReference type="GO" id="GO:0003677">
    <property type="term" value="F:DNA binding"/>
    <property type="evidence" value="ECO:0007669"/>
    <property type="project" value="UniProtKB-KW"/>
</dbReference>
<organism evidence="4 5">
    <name type="scientific">Pseudolycoriella hygida</name>
    <dbReference type="NCBI Taxonomy" id="35572"/>
    <lineage>
        <taxon>Eukaryota</taxon>
        <taxon>Metazoa</taxon>
        <taxon>Ecdysozoa</taxon>
        <taxon>Arthropoda</taxon>
        <taxon>Hexapoda</taxon>
        <taxon>Insecta</taxon>
        <taxon>Pterygota</taxon>
        <taxon>Neoptera</taxon>
        <taxon>Endopterygota</taxon>
        <taxon>Diptera</taxon>
        <taxon>Nematocera</taxon>
        <taxon>Sciaroidea</taxon>
        <taxon>Sciaridae</taxon>
        <taxon>Pseudolycoriella</taxon>
    </lineage>
</organism>
<reference evidence="4" key="1">
    <citation type="submission" date="2022-07" db="EMBL/GenBank/DDBJ databases">
        <authorList>
            <person name="Trinca V."/>
            <person name="Uliana J.V.C."/>
            <person name="Torres T.T."/>
            <person name="Ward R.J."/>
            <person name="Monesi N."/>
        </authorList>
    </citation>
    <scope>NUCLEOTIDE SEQUENCE</scope>
    <source>
        <strain evidence="4">HSMRA1968</strain>
        <tissue evidence="4">Whole embryos</tissue>
    </source>
</reference>
<comment type="caution">
    <text evidence="4">The sequence shown here is derived from an EMBL/GenBank/DDBJ whole genome shotgun (WGS) entry which is preliminary data.</text>
</comment>
<proteinExistence type="inferred from homology"/>
<name>A0A9Q0S5P4_9DIPT</name>
<dbReference type="InterPro" id="IPR036894">
    <property type="entry name" value="YbaB-like_sf"/>
</dbReference>
<dbReference type="HAMAP" id="MF_00274">
    <property type="entry name" value="DNA_YbaB_EbfC"/>
    <property type="match status" value="1"/>
</dbReference>
<evidence type="ECO:0000256" key="2">
    <source>
        <dbReference type="SAM" id="Coils"/>
    </source>
</evidence>
<dbReference type="Pfam" id="PF02575">
    <property type="entry name" value="YbaB_DNA_bd"/>
    <property type="match status" value="1"/>
</dbReference>
<dbReference type="PIRSF" id="PIRSF004555">
    <property type="entry name" value="UCP004555"/>
    <property type="match status" value="1"/>
</dbReference>
<dbReference type="NCBIfam" id="TIGR00103">
    <property type="entry name" value="DNA_YbaB_EbfC"/>
    <property type="match status" value="1"/>
</dbReference>
<keyword evidence="2" id="KW-0175">Coiled coil</keyword>
<evidence type="ECO:0000256" key="3">
    <source>
        <dbReference type="SAM" id="MobiDB-lite"/>
    </source>
</evidence>
<gene>
    <name evidence="4" type="ORF">Bhyg_00208</name>
</gene>
<dbReference type="Proteomes" id="UP001151699">
    <property type="component" value="Chromosome A"/>
</dbReference>
<dbReference type="EMBL" id="WJQU01000001">
    <property type="protein sequence ID" value="KAJ6645008.1"/>
    <property type="molecule type" value="Genomic_DNA"/>
</dbReference>
<dbReference type="GO" id="GO:0005829">
    <property type="term" value="C:cytosol"/>
    <property type="evidence" value="ECO:0007669"/>
    <property type="project" value="TreeGrafter"/>
</dbReference>
<dbReference type="SUPFAM" id="SSF82607">
    <property type="entry name" value="YbaB-like"/>
    <property type="match status" value="1"/>
</dbReference>
<dbReference type="OrthoDB" id="10060926at2759"/>